<dbReference type="Proteomes" id="UP000007799">
    <property type="component" value="Unassembled WGS sequence"/>
</dbReference>
<dbReference type="EMBL" id="GL832970">
    <property type="protein sequence ID" value="EGD75032.1"/>
    <property type="molecule type" value="Genomic_DNA"/>
</dbReference>
<organism evidence="2">
    <name type="scientific">Salpingoeca rosetta (strain ATCC 50818 / BSB-021)</name>
    <dbReference type="NCBI Taxonomy" id="946362"/>
    <lineage>
        <taxon>Eukaryota</taxon>
        <taxon>Choanoflagellata</taxon>
        <taxon>Craspedida</taxon>
        <taxon>Salpingoecidae</taxon>
        <taxon>Salpingoeca</taxon>
    </lineage>
</organism>
<proteinExistence type="predicted"/>
<evidence type="ECO:0000313" key="1">
    <source>
        <dbReference type="EMBL" id="EGD75032.1"/>
    </source>
</evidence>
<evidence type="ECO:0000313" key="2">
    <source>
        <dbReference type="Proteomes" id="UP000007799"/>
    </source>
</evidence>
<name>F2UEI2_SALR5</name>
<dbReference type="Pfam" id="PF19239">
    <property type="entry name" value="GIY_YIG_domain"/>
    <property type="match status" value="1"/>
</dbReference>
<dbReference type="KEGG" id="sre:PTSG_07257"/>
<dbReference type="AlphaFoldDB" id="F2UEI2"/>
<sequence>MGTNKDVRRWANLLHSTCSYAGNGSNPRDVRLPDGTTLAVRAITNAVPRKNNTHRQGPSLYREDLEHDAALKMDGKELRFSAMSLLLPAKGLRTSHQFCRADLPDAPGFYELLVLFPNGVIKGFYFGCTKHIRTRLQGEYAGNGSHLKEVIHHLTNKGCGILCRFALLEDVAAPAVDTELLRQLEAYETQVLSEINYIRNKSKNGHFREGDLAKLIEGNCP</sequence>
<protein>
    <recommendedName>
        <fullName evidence="3">GIY-YIG domain-containing protein</fullName>
    </recommendedName>
</protein>
<dbReference type="RefSeq" id="XP_004992676.1">
    <property type="nucleotide sequence ID" value="XM_004992619.1"/>
</dbReference>
<reference evidence="1" key="1">
    <citation type="submission" date="2009-08" db="EMBL/GenBank/DDBJ databases">
        <title>Annotation of Salpingoeca rosetta.</title>
        <authorList>
            <consortium name="The Broad Institute Genome Sequencing Platform"/>
            <person name="Russ C."/>
            <person name="Cuomo C."/>
            <person name="Burger G."/>
            <person name="Gray M.W."/>
            <person name="Holland P.W.H."/>
            <person name="King N."/>
            <person name="Lang F.B.F."/>
            <person name="Roger A.J."/>
            <person name="Ruiz-Trillo I."/>
            <person name="Young S.K."/>
            <person name="Zeng Q."/>
            <person name="Gargeya S."/>
            <person name="Alvarado L."/>
            <person name="Berlin A."/>
            <person name="Chapman S.B."/>
            <person name="Chen Z."/>
            <person name="Freedman E."/>
            <person name="Gellesch M."/>
            <person name="Goldberg J."/>
            <person name="Griggs A."/>
            <person name="Gujja S."/>
            <person name="Heilman E."/>
            <person name="Heiman D."/>
            <person name="Howarth C."/>
            <person name="Mehta T."/>
            <person name="Neiman D."/>
            <person name="Pearson M."/>
            <person name="Roberts A."/>
            <person name="Saif S."/>
            <person name="Shea T."/>
            <person name="Shenoy N."/>
            <person name="Sisk P."/>
            <person name="Stolte C."/>
            <person name="Sykes S."/>
            <person name="White J."/>
            <person name="Yandava C."/>
            <person name="Haas B."/>
            <person name="Nusbaum C."/>
            <person name="Birren B."/>
        </authorList>
    </citation>
    <scope>NUCLEOTIDE SEQUENCE [LARGE SCALE GENOMIC DNA]</scope>
    <source>
        <strain evidence="1">ATCC 50818</strain>
    </source>
</reference>
<keyword evidence="2" id="KW-1185">Reference proteome</keyword>
<dbReference type="InParanoid" id="F2UEI2"/>
<gene>
    <name evidence="1" type="ORF">PTSG_07257</name>
</gene>
<accession>F2UEI2</accession>
<evidence type="ECO:0008006" key="3">
    <source>
        <dbReference type="Google" id="ProtNLM"/>
    </source>
</evidence>
<dbReference type="GeneID" id="16073247"/>